<reference evidence="3" key="1">
    <citation type="submission" date="2025-08" db="UniProtKB">
        <authorList>
            <consortium name="RefSeq"/>
        </authorList>
    </citation>
    <scope>IDENTIFICATION</scope>
    <source>
        <tissue evidence="3">Leaves</tissue>
    </source>
</reference>
<name>A0ABM4U8V5_COFAR</name>
<feature type="transmembrane region" description="Helical" evidence="1">
    <location>
        <begin position="90"/>
        <end position="107"/>
    </location>
</feature>
<gene>
    <name evidence="3" type="primary">LOC113720174</name>
</gene>
<feature type="transmembrane region" description="Helical" evidence="1">
    <location>
        <begin position="141"/>
        <end position="164"/>
    </location>
</feature>
<evidence type="ECO:0000256" key="1">
    <source>
        <dbReference type="SAM" id="Phobius"/>
    </source>
</evidence>
<keyword evidence="2" id="KW-1185">Reference proteome</keyword>
<dbReference type="Gene3D" id="2.40.50.140">
    <property type="entry name" value="Nucleic acid-binding proteins"/>
    <property type="match status" value="2"/>
</dbReference>
<dbReference type="GeneID" id="113720174"/>
<dbReference type="Proteomes" id="UP001652660">
    <property type="component" value="Chromosome 4e"/>
</dbReference>
<accession>A0ABM4U8V5</accession>
<evidence type="ECO:0000313" key="2">
    <source>
        <dbReference type="Proteomes" id="UP001652660"/>
    </source>
</evidence>
<sequence>MEMNRVAISQLNDNIYAWVIRVAVVEKSLIRHAHYMGRKYQRYVFADDLGDRIQGIVYLNDVQVLDEVLQLYSTYYIGSATVRRLTNNRVVLGTVAFELVITQYSFIQLVDPSLRLPIDNIYNFTPFANLGSLRYFGDSNLAILAMVIEVLPLQIFIIGGRYIWVQEFIILNEEMRPMIFAMWEDFLESEGMHLVQIANEHPVVLICRPKGCHLLHRNRLLLCITSIFHELVNYTSGTKLCQEMGVVKLYETFCRSNAVIGTIAM</sequence>
<keyword evidence="1" id="KW-0472">Membrane</keyword>
<protein>
    <submittedName>
        <fullName evidence="3">Replication protein A 70 kDa DNA-binding subunit D-like isoform X1</fullName>
    </submittedName>
</protein>
<organism evidence="2 3">
    <name type="scientific">Coffea arabica</name>
    <name type="common">Arabian coffee</name>
    <dbReference type="NCBI Taxonomy" id="13443"/>
    <lineage>
        <taxon>Eukaryota</taxon>
        <taxon>Viridiplantae</taxon>
        <taxon>Streptophyta</taxon>
        <taxon>Embryophyta</taxon>
        <taxon>Tracheophyta</taxon>
        <taxon>Spermatophyta</taxon>
        <taxon>Magnoliopsida</taxon>
        <taxon>eudicotyledons</taxon>
        <taxon>Gunneridae</taxon>
        <taxon>Pentapetalae</taxon>
        <taxon>asterids</taxon>
        <taxon>lamiids</taxon>
        <taxon>Gentianales</taxon>
        <taxon>Rubiaceae</taxon>
        <taxon>Ixoroideae</taxon>
        <taxon>Gardenieae complex</taxon>
        <taxon>Bertiereae - Coffeeae clade</taxon>
        <taxon>Coffeeae</taxon>
        <taxon>Coffea</taxon>
    </lineage>
</organism>
<evidence type="ECO:0000313" key="3">
    <source>
        <dbReference type="RefSeq" id="XP_071903719.1"/>
    </source>
</evidence>
<dbReference type="RefSeq" id="XP_071903719.1">
    <property type="nucleotide sequence ID" value="XM_072047618.1"/>
</dbReference>
<keyword evidence="1" id="KW-0812">Transmembrane</keyword>
<keyword evidence="1" id="KW-1133">Transmembrane helix</keyword>
<proteinExistence type="predicted"/>
<dbReference type="InterPro" id="IPR012340">
    <property type="entry name" value="NA-bd_OB-fold"/>
</dbReference>